<organism evidence="1">
    <name type="scientific">bioreactor metagenome</name>
    <dbReference type="NCBI Taxonomy" id="1076179"/>
    <lineage>
        <taxon>unclassified sequences</taxon>
        <taxon>metagenomes</taxon>
        <taxon>ecological metagenomes</taxon>
    </lineage>
</organism>
<reference evidence="1" key="1">
    <citation type="submission" date="2019-08" db="EMBL/GenBank/DDBJ databases">
        <authorList>
            <person name="Kucharzyk K."/>
            <person name="Murdoch R.W."/>
            <person name="Higgins S."/>
            <person name="Loffler F."/>
        </authorList>
    </citation>
    <scope>NUCLEOTIDE SEQUENCE</scope>
</reference>
<dbReference type="EMBL" id="VSSQ01128541">
    <property type="protein sequence ID" value="MPN57240.1"/>
    <property type="molecule type" value="Genomic_DNA"/>
</dbReference>
<comment type="caution">
    <text evidence="1">The sequence shown here is derived from an EMBL/GenBank/DDBJ whole genome shotgun (WGS) entry which is preliminary data.</text>
</comment>
<sequence length="72" mass="7688">MSKQLGALALASCSVLLLLFWVTGPAQADSEPTESPSTARAVQMAARDAFVCPGMHAEWLDEKTVQCLKVLP</sequence>
<accession>A0A645J238</accession>
<protein>
    <submittedName>
        <fullName evidence="1">Uncharacterized protein</fullName>
    </submittedName>
</protein>
<proteinExistence type="predicted"/>
<gene>
    <name evidence="1" type="ORF">SDC9_204934</name>
</gene>
<evidence type="ECO:0000313" key="1">
    <source>
        <dbReference type="EMBL" id="MPN57240.1"/>
    </source>
</evidence>
<name>A0A645J238_9ZZZZ</name>
<dbReference type="AlphaFoldDB" id="A0A645J238"/>